<evidence type="ECO:0000313" key="1">
    <source>
        <dbReference type="Proteomes" id="UP000887579"/>
    </source>
</evidence>
<accession>A0AC34G1F0</accession>
<reference evidence="2" key="1">
    <citation type="submission" date="2022-11" db="UniProtKB">
        <authorList>
            <consortium name="WormBaseParasite"/>
        </authorList>
    </citation>
    <scope>IDENTIFICATION</scope>
</reference>
<proteinExistence type="predicted"/>
<protein>
    <submittedName>
        <fullName evidence="2">Uncharacterized protein</fullName>
    </submittedName>
</protein>
<sequence length="187" mass="21091">MVRDTKPKKTTSGRGVTVSDSRRKKTKRRDEENNNNNAKGNNVDHLAAESIKTRQVQSSKEGGEKIETCRLNSKTNRSFSARRKKTLTKNAQANSDKLDAETVKTRQIHLTCDEGEINNKPSGLDRNRPQSKLQLQRFEEFTRDAVTKGVKGVLEEYALHLKAHVPSEATRNAFDANPKKNRYAGNI</sequence>
<dbReference type="WBParaSite" id="ES5_v2.g23511.t1">
    <property type="protein sequence ID" value="ES5_v2.g23511.t1"/>
    <property type="gene ID" value="ES5_v2.g23511"/>
</dbReference>
<dbReference type="Proteomes" id="UP000887579">
    <property type="component" value="Unplaced"/>
</dbReference>
<organism evidence="1 2">
    <name type="scientific">Panagrolaimus sp. ES5</name>
    <dbReference type="NCBI Taxonomy" id="591445"/>
    <lineage>
        <taxon>Eukaryota</taxon>
        <taxon>Metazoa</taxon>
        <taxon>Ecdysozoa</taxon>
        <taxon>Nematoda</taxon>
        <taxon>Chromadorea</taxon>
        <taxon>Rhabditida</taxon>
        <taxon>Tylenchina</taxon>
        <taxon>Panagrolaimomorpha</taxon>
        <taxon>Panagrolaimoidea</taxon>
        <taxon>Panagrolaimidae</taxon>
        <taxon>Panagrolaimus</taxon>
    </lineage>
</organism>
<name>A0AC34G1F0_9BILA</name>
<evidence type="ECO:0000313" key="2">
    <source>
        <dbReference type="WBParaSite" id="ES5_v2.g23511.t1"/>
    </source>
</evidence>